<dbReference type="EMBL" id="SRIB01000004">
    <property type="protein sequence ID" value="TFZ40704.1"/>
    <property type="molecule type" value="Genomic_DNA"/>
</dbReference>
<evidence type="ECO:0000256" key="1">
    <source>
        <dbReference type="ARBA" id="ARBA00004651"/>
    </source>
</evidence>
<evidence type="ECO:0000256" key="5">
    <source>
        <dbReference type="ARBA" id="ARBA00022989"/>
    </source>
</evidence>
<dbReference type="InterPro" id="IPR020846">
    <property type="entry name" value="MFS_dom"/>
</dbReference>
<comment type="subcellular location">
    <subcellularLocation>
        <location evidence="1">Cell membrane</location>
        <topology evidence="1">Multi-pass membrane protein</topology>
    </subcellularLocation>
</comment>
<feature type="transmembrane region" description="Helical" evidence="7">
    <location>
        <begin position="240"/>
        <end position="261"/>
    </location>
</feature>
<evidence type="ECO:0000256" key="7">
    <source>
        <dbReference type="SAM" id="Phobius"/>
    </source>
</evidence>
<feature type="domain" description="Major facilitator superfamily (MFS) profile" evidence="8">
    <location>
        <begin position="6"/>
        <end position="377"/>
    </location>
</feature>
<feature type="transmembrane region" description="Helical" evidence="7">
    <location>
        <begin position="327"/>
        <end position="346"/>
    </location>
</feature>
<keyword evidence="4 7" id="KW-0812">Transmembrane</keyword>
<dbReference type="AlphaFoldDB" id="A0A4Z0D745"/>
<evidence type="ECO:0000256" key="4">
    <source>
        <dbReference type="ARBA" id="ARBA00022692"/>
    </source>
</evidence>
<dbReference type="InterPro" id="IPR050189">
    <property type="entry name" value="MFS_Efflux_Transporters"/>
</dbReference>
<dbReference type="Gene3D" id="1.20.1250.20">
    <property type="entry name" value="MFS general substrate transporter like domains"/>
    <property type="match status" value="1"/>
</dbReference>
<dbReference type="GO" id="GO:0022857">
    <property type="term" value="F:transmembrane transporter activity"/>
    <property type="evidence" value="ECO:0007669"/>
    <property type="project" value="InterPro"/>
</dbReference>
<dbReference type="PANTHER" id="PTHR43124:SF3">
    <property type="entry name" value="CHLORAMPHENICOL EFFLUX PUMP RV0191"/>
    <property type="match status" value="1"/>
</dbReference>
<feature type="transmembrane region" description="Helical" evidence="7">
    <location>
        <begin position="71"/>
        <end position="94"/>
    </location>
</feature>
<feature type="transmembrane region" description="Helical" evidence="7">
    <location>
        <begin position="161"/>
        <end position="179"/>
    </location>
</feature>
<dbReference type="InterPro" id="IPR011701">
    <property type="entry name" value="MFS"/>
</dbReference>
<dbReference type="Pfam" id="PF07690">
    <property type="entry name" value="MFS_1"/>
    <property type="match status" value="1"/>
</dbReference>
<keyword evidence="2" id="KW-0813">Transport</keyword>
<evidence type="ECO:0000313" key="9">
    <source>
        <dbReference type="EMBL" id="TFZ40704.1"/>
    </source>
</evidence>
<evidence type="ECO:0000256" key="3">
    <source>
        <dbReference type="ARBA" id="ARBA00022475"/>
    </source>
</evidence>
<proteinExistence type="predicted"/>
<feature type="transmembrane region" description="Helical" evidence="7">
    <location>
        <begin position="42"/>
        <end position="62"/>
    </location>
</feature>
<feature type="transmembrane region" description="Helical" evidence="7">
    <location>
        <begin position="206"/>
        <end position="225"/>
    </location>
</feature>
<name>A0A4Z0D745_9FIRM</name>
<evidence type="ECO:0000256" key="6">
    <source>
        <dbReference type="ARBA" id="ARBA00023136"/>
    </source>
</evidence>
<evidence type="ECO:0000259" key="8">
    <source>
        <dbReference type="PROSITE" id="PS50850"/>
    </source>
</evidence>
<comment type="caution">
    <text evidence="9">The sequence shown here is derived from an EMBL/GenBank/DDBJ whole genome shotgun (WGS) entry which is preliminary data.</text>
</comment>
<gene>
    <name evidence="9" type="ORF">E4100_03865</name>
</gene>
<evidence type="ECO:0000256" key="2">
    <source>
        <dbReference type="ARBA" id="ARBA00022448"/>
    </source>
</evidence>
<feature type="transmembrane region" description="Helical" evidence="7">
    <location>
        <begin position="100"/>
        <end position="123"/>
    </location>
</feature>
<keyword evidence="10" id="KW-1185">Reference proteome</keyword>
<dbReference type="SUPFAM" id="SSF103473">
    <property type="entry name" value="MFS general substrate transporter"/>
    <property type="match status" value="1"/>
</dbReference>
<protein>
    <submittedName>
        <fullName evidence="9">MFS transporter</fullName>
    </submittedName>
</protein>
<keyword evidence="3" id="KW-1003">Cell membrane</keyword>
<organism evidence="9 10">
    <name type="scientific">Soehngenia longivitae</name>
    <dbReference type="NCBI Taxonomy" id="2562294"/>
    <lineage>
        <taxon>Bacteria</taxon>
        <taxon>Bacillati</taxon>
        <taxon>Bacillota</taxon>
        <taxon>Tissierellia</taxon>
        <taxon>Tissierellales</taxon>
        <taxon>Tissierellaceae</taxon>
        <taxon>Soehngenia</taxon>
    </lineage>
</organism>
<sequence>MLIALVFVCVFIIQLIIALEMNFIGPLAPFLANYFGIRGSNVILLNLGYSLSGVFVPFIGYLSDKYGKKRFILYGLIFFVLGSIVCGFSKNAILFSIGRVFIGISYFTLMSTLLSYISDFINYDNRGKANGVMRFSFSLAILISPVYASFIVNNYNSLKYVYLPLAIIAIVPFVILIFLPDSRKVETPKLSINNIVKIAKNPKNSLILTSLFLIITAPTLIYNYLGLHLSSNFNFTQSSIGSFYSIIAIGTIIGVISSALLSDRVGNLKYSKLFFFICLMSLLPLGFTNNLLLLTVSSFIFALGLDGGFSAFQTYITEVEKEMRGTFLSLTYTVNALTITFYSITARSLYEFGGMKIISIISFIFILLGLYLIRNIGNIKQD</sequence>
<dbReference type="PROSITE" id="PS50850">
    <property type="entry name" value="MFS"/>
    <property type="match status" value="1"/>
</dbReference>
<keyword evidence="5 7" id="KW-1133">Transmembrane helix</keyword>
<dbReference type="PANTHER" id="PTHR43124">
    <property type="entry name" value="PURINE EFFLUX PUMP PBUE"/>
    <property type="match status" value="1"/>
</dbReference>
<accession>A0A4Z0D745</accession>
<dbReference type="GO" id="GO:0005886">
    <property type="term" value="C:plasma membrane"/>
    <property type="evidence" value="ECO:0007669"/>
    <property type="project" value="UniProtKB-SubCell"/>
</dbReference>
<dbReference type="RefSeq" id="WP_135270730.1">
    <property type="nucleotide sequence ID" value="NZ_SRIB01000004.1"/>
</dbReference>
<dbReference type="OrthoDB" id="102502at2"/>
<keyword evidence="6 7" id="KW-0472">Membrane</keyword>
<feature type="transmembrane region" description="Helical" evidence="7">
    <location>
        <begin position="135"/>
        <end position="155"/>
    </location>
</feature>
<evidence type="ECO:0000313" key="10">
    <source>
        <dbReference type="Proteomes" id="UP000298381"/>
    </source>
</evidence>
<reference evidence="9 10" key="1">
    <citation type="submission" date="2019-03" db="EMBL/GenBank/DDBJ databases">
        <title>Draft genome sequence data and analysis of a Fermenting Bacterium, Soehngenia longevitae strain 1933PT, isolated from petroleum reservoir in Azerbaijan.</title>
        <authorList>
            <person name="Grouzdev D.S."/>
            <person name="Bidzhieva S.K."/>
            <person name="Sokolova D.S."/>
            <person name="Tourova T.P."/>
            <person name="Poltaraus A.B."/>
            <person name="Nazina T.N."/>
        </authorList>
    </citation>
    <scope>NUCLEOTIDE SEQUENCE [LARGE SCALE GENOMIC DNA]</scope>
    <source>
        <strain evidence="9 10">1933P</strain>
    </source>
</reference>
<dbReference type="InterPro" id="IPR036259">
    <property type="entry name" value="MFS_trans_sf"/>
</dbReference>
<dbReference type="Proteomes" id="UP000298381">
    <property type="component" value="Unassembled WGS sequence"/>
</dbReference>
<feature type="transmembrane region" description="Helical" evidence="7">
    <location>
        <begin position="352"/>
        <end position="373"/>
    </location>
</feature>